<name>A0A1H8MJS2_9PROT</name>
<feature type="compositionally biased region" description="Basic and acidic residues" evidence="1">
    <location>
        <begin position="43"/>
        <end position="61"/>
    </location>
</feature>
<gene>
    <name evidence="2" type="ORF">SAMN05216404_1136</name>
</gene>
<proteinExistence type="predicted"/>
<reference evidence="2 3" key="1">
    <citation type="submission" date="2016-10" db="EMBL/GenBank/DDBJ databases">
        <authorList>
            <person name="de Groot N.N."/>
        </authorList>
    </citation>
    <scope>NUCLEOTIDE SEQUENCE [LARGE SCALE GENOMIC DNA]</scope>
    <source>
        <strain evidence="2 3">Nl18</strain>
    </source>
</reference>
<accession>A0A1H8MJS2</accession>
<feature type="region of interest" description="Disordered" evidence="1">
    <location>
        <begin position="43"/>
        <end position="69"/>
    </location>
</feature>
<organism evidence="2 3">
    <name type="scientific">Nitrosospira multiformis</name>
    <dbReference type="NCBI Taxonomy" id="1231"/>
    <lineage>
        <taxon>Bacteria</taxon>
        <taxon>Pseudomonadati</taxon>
        <taxon>Pseudomonadota</taxon>
        <taxon>Betaproteobacteria</taxon>
        <taxon>Nitrosomonadales</taxon>
        <taxon>Nitrosomonadaceae</taxon>
        <taxon>Nitrosospira</taxon>
    </lineage>
</organism>
<dbReference type="EMBL" id="FOCT01000013">
    <property type="protein sequence ID" value="SEO17530.1"/>
    <property type="molecule type" value="Genomic_DNA"/>
</dbReference>
<evidence type="ECO:0000313" key="2">
    <source>
        <dbReference type="EMBL" id="SEO17530.1"/>
    </source>
</evidence>
<dbReference type="Proteomes" id="UP000183898">
    <property type="component" value="Unassembled WGS sequence"/>
</dbReference>
<protein>
    <submittedName>
        <fullName evidence="2">Uncharacterized protein</fullName>
    </submittedName>
</protein>
<dbReference type="AlphaFoldDB" id="A0A1H8MJS2"/>
<evidence type="ECO:0000256" key="1">
    <source>
        <dbReference type="SAM" id="MobiDB-lite"/>
    </source>
</evidence>
<sequence>MEDIITVRFETGDEARAAAASLADSVNENDIFILFNNQPDALDPDRDAVRTHDQGGAKGPEKGMTTGADSRGIAAGIASPVAGGPAAAVGGYTGSLAGTAGGLPGEGEGVNKAPPAQVGLMLAVRVANADNKQQIIDCLRHHVGRGH</sequence>
<evidence type="ECO:0000313" key="3">
    <source>
        <dbReference type="Proteomes" id="UP000183898"/>
    </source>
</evidence>